<dbReference type="PROSITE" id="PS50865">
    <property type="entry name" value="ZF_MYND_2"/>
    <property type="match status" value="1"/>
</dbReference>
<dbReference type="EMBL" id="JAYMYS010000003">
    <property type="protein sequence ID" value="KAK7400014.1"/>
    <property type="molecule type" value="Genomic_DNA"/>
</dbReference>
<evidence type="ECO:0000256" key="2">
    <source>
        <dbReference type="ARBA" id="ARBA00022771"/>
    </source>
</evidence>
<gene>
    <name evidence="7" type="ORF">VNO78_11212</name>
</gene>
<feature type="region of interest" description="Disordered" evidence="5">
    <location>
        <begin position="535"/>
        <end position="556"/>
    </location>
</feature>
<dbReference type="Gene3D" id="1.25.40.10">
    <property type="entry name" value="Tetratricopeptide repeat domain"/>
    <property type="match status" value="1"/>
</dbReference>
<accession>A0AAN9XNE6</accession>
<evidence type="ECO:0000313" key="7">
    <source>
        <dbReference type="EMBL" id="KAK7400014.1"/>
    </source>
</evidence>
<dbReference type="SUPFAM" id="SSF144232">
    <property type="entry name" value="HIT/MYND zinc finger-like"/>
    <property type="match status" value="1"/>
</dbReference>
<feature type="domain" description="MYND-type" evidence="6">
    <location>
        <begin position="485"/>
        <end position="527"/>
    </location>
</feature>
<dbReference type="Pfam" id="PF01753">
    <property type="entry name" value="zf-MYND"/>
    <property type="match status" value="1"/>
</dbReference>
<dbReference type="SUPFAM" id="SSF81383">
    <property type="entry name" value="F-box domain"/>
    <property type="match status" value="1"/>
</dbReference>
<dbReference type="FunFam" id="6.10.140.2220:FF:000033">
    <property type="entry name" value="Predicted protein"/>
    <property type="match status" value="1"/>
</dbReference>
<sequence length="556" mass="61609">MLWQNGRIRNVFYLIPREIFIPRTRIEGFGAAVTLTGESMGRIDICRRQKERKKRGKRGYCGGVVEMGNRNRKDIGAYDRSSGRTDSVPEIAHSNATGRSYTSRKNPSVSHAHAIVAYVVFKILHSGVSLWSGLITFRYLLLIYNLLPRFAHPPLSLKGETQNKKKKEDMRTRRGACYPGVTTDVRVVKKNKDLHMHMHIHMHVSAGDSIIYSRKRQKKAPENATAAFDFFDSLPDDLVISIFCKLSSTATKPSDFLNVLVTCKRLNRLALHSLVLSKASPRTFPIKANDWCDSAHRFLKHCADAGNVEACYTLGMIRFYCLQNRGSGASLMAKAAIHSHARALYSLAVIQFNGSGGTKSDKDLRAGVALCARAAFLGHVDALRELGHCLQDGYGVRQNIAEGRRFLVQANARELAAVLSTGSAARTWLSWNLQPQLRQGSGCPLLSDFGCNVPAPEVHPASRFMAEWFSASGGSPGPGLRLCSHAACGRPETRKHEFRRCSVCGVVNYCSRACQALDWKFRHKAECAPVERWLDEDGEDVGDDDGDGEVEVVVDS</sequence>
<comment type="caution">
    <text evidence="7">The sequence shown here is derived from an EMBL/GenBank/DDBJ whole genome shotgun (WGS) entry which is preliminary data.</text>
</comment>
<dbReference type="AlphaFoldDB" id="A0AAN9XNE6"/>
<dbReference type="InterPro" id="IPR002893">
    <property type="entry name" value="Znf_MYND"/>
</dbReference>
<dbReference type="InterPro" id="IPR057136">
    <property type="entry name" value="At2g35280_TPR_dom"/>
</dbReference>
<evidence type="ECO:0000256" key="5">
    <source>
        <dbReference type="SAM" id="MobiDB-lite"/>
    </source>
</evidence>
<dbReference type="InterPro" id="IPR011990">
    <property type="entry name" value="TPR-like_helical_dom_sf"/>
</dbReference>
<name>A0AAN9XNE6_PSOTE</name>
<organism evidence="7 8">
    <name type="scientific">Psophocarpus tetragonolobus</name>
    <name type="common">Winged bean</name>
    <name type="synonym">Dolichos tetragonolobus</name>
    <dbReference type="NCBI Taxonomy" id="3891"/>
    <lineage>
        <taxon>Eukaryota</taxon>
        <taxon>Viridiplantae</taxon>
        <taxon>Streptophyta</taxon>
        <taxon>Embryophyta</taxon>
        <taxon>Tracheophyta</taxon>
        <taxon>Spermatophyta</taxon>
        <taxon>Magnoliopsida</taxon>
        <taxon>eudicotyledons</taxon>
        <taxon>Gunneridae</taxon>
        <taxon>Pentapetalae</taxon>
        <taxon>rosids</taxon>
        <taxon>fabids</taxon>
        <taxon>Fabales</taxon>
        <taxon>Fabaceae</taxon>
        <taxon>Papilionoideae</taxon>
        <taxon>50 kb inversion clade</taxon>
        <taxon>NPAAA clade</taxon>
        <taxon>indigoferoid/millettioid clade</taxon>
        <taxon>Phaseoleae</taxon>
        <taxon>Psophocarpus</taxon>
    </lineage>
</organism>
<dbReference type="InterPro" id="IPR036047">
    <property type="entry name" value="F-box-like_dom_sf"/>
</dbReference>
<dbReference type="Pfam" id="PF23310">
    <property type="entry name" value="TPR_27"/>
    <property type="match status" value="1"/>
</dbReference>
<keyword evidence="1" id="KW-0479">Metal-binding</keyword>
<keyword evidence="2 4" id="KW-0863">Zinc-finger</keyword>
<evidence type="ECO:0000313" key="8">
    <source>
        <dbReference type="Proteomes" id="UP001386955"/>
    </source>
</evidence>
<evidence type="ECO:0000256" key="1">
    <source>
        <dbReference type="ARBA" id="ARBA00022723"/>
    </source>
</evidence>
<evidence type="ECO:0000256" key="3">
    <source>
        <dbReference type="ARBA" id="ARBA00022833"/>
    </source>
</evidence>
<protein>
    <recommendedName>
        <fullName evidence="6">MYND-type domain-containing protein</fullName>
    </recommendedName>
</protein>
<dbReference type="Gene3D" id="6.10.140.2220">
    <property type="match status" value="1"/>
</dbReference>
<proteinExistence type="predicted"/>
<dbReference type="Proteomes" id="UP001386955">
    <property type="component" value="Unassembled WGS sequence"/>
</dbReference>
<evidence type="ECO:0000256" key="4">
    <source>
        <dbReference type="PROSITE-ProRule" id="PRU00134"/>
    </source>
</evidence>
<dbReference type="PANTHER" id="PTHR46758">
    <property type="entry name" value="MYND DOMAIN-CONTAINING"/>
    <property type="match status" value="1"/>
</dbReference>
<dbReference type="GO" id="GO:0008270">
    <property type="term" value="F:zinc ion binding"/>
    <property type="evidence" value="ECO:0007669"/>
    <property type="project" value="UniProtKB-KW"/>
</dbReference>
<keyword evidence="3" id="KW-0862">Zinc</keyword>
<reference evidence="7 8" key="1">
    <citation type="submission" date="2024-01" db="EMBL/GenBank/DDBJ databases">
        <title>The genomes of 5 underutilized Papilionoideae crops provide insights into root nodulation and disease resistanc.</title>
        <authorList>
            <person name="Jiang F."/>
        </authorList>
    </citation>
    <scope>NUCLEOTIDE SEQUENCE [LARGE SCALE GENOMIC DNA]</scope>
    <source>
        <strain evidence="7">DUOXIRENSHENG_FW03</strain>
        <tissue evidence="7">Leaves</tissue>
    </source>
</reference>
<keyword evidence="8" id="KW-1185">Reference proteome</keyword>
<dbReference type="CDD" id="cd09917">
    <property type="entry name" value="F-box_SF"/>
    <property type="match status" value="1"/>
</dbReference>
<dbReference type="SUPFAM" id="SSF81901">
    <property type="entry name" value="HCP-like"/>
    <property type="match status" value="1"/>
</dbReference>
<dbReference type="InterPro" id="IPR044508">
    <property type="entry name" value="At5g50450/At1g67340-like"/>
</dbReference>
<evidence type="ECO:0000259" key="6">
    <source>
        <dbReference type="PROSITE" id="PS50865"/>
    </source>
</evidence>
<dbReference type="PANTHER" id="PTHR46758:SF21">
    <property type="entry name" value="MYND-TYPE DOMAIN-CONTAINING PROTEIN"/>
    <property type="match status" value="1"/>
</dbReference>